<evidence type="ECO:0000256" key="4">
    <source>
        <dbReference type="ARBA" id="ARBA00022989"/>
    </source>
</evidence>
<organism evidence="8 9">
    <name type="scientific">Granulicatella seriolae</name>
    <dbReference type="NCBI Taxonomy" id="2967226"/>
    <lineage>
        <taxon>Bacteria</taxon>
        <taxon>Bacillati</taxon>
        <taxon>Bacillota</taxon>
        <taxon>Bacilli</taxon>
        <taxon>Lactobacillales</taxon>
        <taxon>Carnobacteriaceae</taxon>
        <taxon>Granulicatella</taxon>
    </lineage>
</organism>
<keyword evidence="5 7" id="KW-0472">Membrane</keyword>
<feature type="transmembrane region" description="Helical" evidence="7">
    <location>
        <begin position="518"/>
        <end position="539"/>
    </location>
</feature>
<reference evidence="8" key="1">
    <citation type="submission" date="2022-07" db="EMBL/GenBank/DDBJ databases">
        <authorList>
            <person name="Jung M.-Y."/>
            <person name="Lee M."/>
        </authorList>
    </citation>
    <scope>NUCLEOTIDE SEQUENCE</scope>
    <source>
        <strain evidence="8">S8</strain>
    </source>
</reference>
<keyword evidence="9" id="KW-1185">Reference proteome</keyword>
<dbReference type="PANTHER" id="PTHR30250">
    <property type="entry name" value="PST FAMILY PREDICTED COLANIC ACID TRANSPORTER"/>
    <property type="match status" value="1"/>
</dbReference>
<feature type="transmembrane region" description="Helical" evidence="7">
    <location>
        <begin position="393"/>
        <end position="418"/>
    </location>
</feature>
<gene>
    <name evidence="8" type="ORF">NPA36_01850</name>
</gene>
<dbReference type="PANTHER" id="PTHR30250:SF21">
    <property type="entry name" value="LIPID II FLIPPASE MURJ"/>
    <property type="match status" value="1"/>
</dbReference>
<feature type="transmembrane region" description="Helical" evidence="7">
    <location>
        <begin position="364"/>
        <end position="387"/>
    </location>
</feature>
<feature type="transmembrane region" description="Helical" evidence="7">
    <location>
        <begin position="323"/>
        <end position="343"/>
    </location>
</feature>
<dbReference type="InterPro" id="IPR050833">
    <property type="entry name" value="Poly_Biosynth_Transport"/>
</dbReference>
<comment type="subcellular location">
    <subcellularLocation>
        <location evidence="1">Cell membrane</location>
        <topology evidence="1">Multi-pass membrane protein</topology>
    </subcellularLocation>
</comment>
<feature type="transmembrane region" description="Helical" evidence="7">
    <location>
        <begin position="215"/>
        <end position="236"/>
    </location>
</feature>
<feature type="region of interest" description="Disordered" evidence="6">
    <location>
        <begin position="1"/>
        <end position="25"/>
    </location>
</feature>
<dbReference type="InterPro" id="IPR024923">
    <property type="entry name" value="PG_synth_SpoVB"/>
</dbReference>
<feature type="transmembrane region" description="Helical" evidence="7">
    <location>
        <begin position="488"/>
        <end position="506"/>
    </location>
</feature>
<feature type="transmembrane region" description="Helical" evidence="7">
    <location>
        <begin position="191"/>
        <end position="209"/>
    </location>
</feature>
<reference evidence="8" key="2">
    <citation type="journal article" date="2023" name="Curr. Microbiol.">
        <title>Granulicatella seriolae sp. nov., a Novel Facultative Anaerobe Isolated from Yellowtail Marine Fish.</title>
        <authorList>
            <person name="Lee M."/>
            <person name="Choi Y.J."/>
            <person name="Farooq A."/>
            <person name="Jeong J.B."/>
            <person name="Jung M.Y."/>
        </authorList>
    </citation>
    <scope>NUCLEOTIDE SEQUENCE</scope>
    <source>
        <strain evidence="8">S8</strain>
    </source>
</reference>
<reference evidence="8" key="3">
    <citation type="journal article" date="2023" name="Microbiol. Resour. Announc.">
        <title>Draft Genome Sequence of Granulicatella sp. Strain S8, Isolated from a Marine Fish, Seriola quinqueradiata.</title>
        <authorList>
            <person name="Lee M."/>
            <person name="Farooq A."/>
            <person name="Jeong J.B."/>
            <person name="Jung M.Y."/>
        </authorList>
    </citation>
    <scope>NUCLEOTIDE SEQUENCE</scope>
    <source>
        <strain evidence="8">S8</strain>
    </source>
</reference>
<sequence length="564" mass="61903">MADNQEQRTRRKHGLADLDQSNESSQETMLKSSAWLTAGSMISRLLGALYIIPWVMMMGNQVDSERANALFTVGYGIYGIFLQISTAGFPSAISKLVADYNSRGEYKTSWRLFRSSMWFMLGAGIISGIVMYATAPLLASGGVSENVAQGTLVIRSLVPAVVIIPAMSLLRGYYQGFNDMAPSAISQLIEQVVRIIYMLVMTFMIMIVLNGDFSVAVAHSTFAAFVGAIASMGYLFKKLWQDRPYLETLMAKSKPVRQQPTRIIIFEMIRESIPFVIITSGIQLAYLVDQFSFKQLAQLMMPQLSTADIEIHYALFASNGNKLIMIIISLAVSLAAAAIPLLATYFSAGNKAETKLIIRKNIGLYAFIMFPAAIGMAIVAQPIYNIFYFPNPLGAELLVVSCIMSIILGAYTILSAMLQAIQEHGEAIKGLAMGLLIKVLWQPVCVYFLGTAGPIWATTLAFTVSSVYMLAQLYRITKFDLKGTMFDVLKISGLTALMAVSAYLTLRPASLVLSPERKVTAFIIVILVALVGGGVYVIASLKTRIADDMLGDRSQTIRRKLRIK</sequence>
<evidence type="ECO:0000256" key="3">
    <source>
        <dbReference type="ARBA" id="ARBA00022692"/>
    </source>
</evidence>
<proteinExistence type="predicted"/>
<evidence type="ECO:0000256" key="5">
    <source>
        <dbReference type="ARBA" id="ARBA00023136"/>
    </source>
</evidence>
<dbReference type="CDD" id="cd13124">
    <property type="entry name" value="MATE_SpoVB_like"/>
    <property type="match status" value="1"/>
</dbReference>
<dbReference type="Proteomes" id="UP001059480">
    <property type="component" value="Unassembled WGS sequence"/>
</dbReference>
<evidence type="ECO:0000256" key="6">
    <source>
        <dbReference type="SAM" id="MobiDB-lite"/>
    </source>
</evidence>
<dbReference type="Pfam" id="PF01943">
    <property type="entry name" value="Polysacc_synt"/>
    <property type="match status" value="1"/>
</dbReference>
<feature type="transmembrane region" description="Helical" evidence="7">
    <location>
        <begin position="118"/>
        <end position="140"/>
    </location>
</feature>
<keyword evidence="3 7" id="KW-0812">Transmembrane</keyword>
<accession>A0ABT1WLA9</accession>
<feature type="transmembrane region" description="Helical" evidence="7">
    <location>
        <begin position="272"/>
        <end position="293"/>
    </location>
</feature>
<protein>
    <submittedName>
        <fullName evidence="8">Polysaccharide biosynthesis protein</fullName>
    </submittedName>
</protein>
<dbReference type="PIRSF" id="PIRSF038958">
    <property type="entry name" value="PG_synth_SpoVB"/>
    <property type="match status" value="1"/>
</dbReference>
<name>A0ABT1WLA9_9LACT</name>
<evidence type="ECO:0000313" key="9">
    <source>
        <dbReference type="Proteomes" id="UP001059480"/>
    </source>
</evidence>
<evidence type="ECO:0000256" key="1">
    <source>
        <dbReference type="ARBA" id="ARBA00004651"/>
    </source>
</evidence>
<feature type="transmembrane region" description="Helical" evidence="7">
    <location>
        <begin position="455"/>
        <end position="476"/>
    </location>
</feature>
<dbReference type="RefSeq" id="WP_256944415.1">
    <property type="nucleotide sequence ID" value="NZ_JANHNZ010000001.1"/>
</dbReference>
<feature type="transmembrane region" description="Helical" evidence="7">
    <location>
        <begin position="34"/>
        <end position="55"/>
    </location>
</feature>
<evidence type="ECO:0000256" key="7">
    <source>
        <dbReference type="SAM" id="Phobius"/>
    </source>
</evidence>
<evidence type="ECO:0000313" key="8">
    <source>
        <dbReference type="EMBL" id="MCQ9209311.1"/>
    </source>
</evidence>
<feature type="transmembrane region" description="Helical" evidence="7">
    <location>
        <begin position="152"/>
        <end position="170"/>
    </location>
</feature>
<dbReference type="EMBL" id="JANHNZ010000001">
    <property type="protein sequence ID" value="MCQ9209311.1"/>
    <property type="molecule type" value="Genomic_DNA"/>
</dbReference>
<feature type="transmembrane region" description="Helical" evidence="7">
    <location>
        <begin position="75"/>
        <end position="97"/>
    </location>
</feature>
<feature type="transmembrane region" description="Helical" evidence="7">
    <location>
        <begin position="430"/>
        <end position="449"/>
    </location>
</feature>
<dbReference type="InterPro" id="IPR002797">
    <property type="entry name" value="Polysacc_synth"/>
</dbReference>
<evidence type="ECO:0000256" key="2">
    <source>
        <dbReference type="ARBA" id="ARBA00022475"/>
    </source>
</evidence>
<keyword evidence="2" id="KW-1003">Cell membrane</keyword>
<comment type="caution">
    <text evidence="8">The sequence shown here is derived from an EMBL/GenBank/DDBJ whole genome shotgun (WGS) entry which is preliminary data.</text>
</comment>
<keyword evidence="4 7" id="KW-1133">Transmembrane helix</keyword>